<evidence type="ECO:0000259" key="1">
    <source>
        <dbReference type="Pfam" id="PF12937"/>
    </source>
</evidence>
<gene>
    <name evidence="2" type="ORF">CY34DRAFT_515162</name>
</gene>
<dbReference type="InterPro" id="IPR001810">
    <property type="entry name" value="F-box_dom"/>
</dbReference>
<dbReference type="Gene3D" id="1.20.1280.50">
    <property type="match status" value="1"/>
</dbReference>
<name>A0A0D0C1U0_9AGAM</name>
<dbReference type="SUPFAM" id="SSF52047">
    <property type="entry name" value="RNI-like"/>
    <property type="match status" value="1"/>
</dbReference>
<dbReference type="Pfam" id="PF12937">
    <property type="entry name" value="F-box-like"/>
    <property type="match status" value="1"/>
</dbReference>
<dbReference type="Proteomes" id="UP000054485">
    <property type="component" value="Unassembled WGS sequence"/>
</dbReference>
<dbReference type="InParanoid" id="A0A0D0C1U0"/>
<evidence type="ECO:0000313" key="3">
    <source>
        <dbReference type="Proteomes" id="UP000054485"/>
    </source>
</evidence>
<sequence length="564" mass="63183">MSTLSDLLVNVTPRSPTALVERCRARIDQDLAVLAESMRVLHSCRNGLARIFCLPPEILVTVFSHFASFEDHTSTSHHRGAPICLILTHVCKHWRQLVLDCPTFWTSVSCVSPRWLGIMLERSKDAHLVATYHAPVSLRGCLEPVLSHLSRIKVLKICSVSADVDRIMELLSLQPAPSLKIFEFAVIGNVHHSLMPISDTIFQGQVPLLQSIAFVLCSLSWTWSIFSGLRSFSVRGTTGTLPTLAQLMSTLRYMPDLEQLTLQWLSTVTPFGDTELCDKVPLIQLKSIALDIGTPKTIRSLFDRLVLPAGVKIALHFSQIEGSQSFFDLFSAMDRAFGGPSPFVRSLRAIRISNNGFVVQFCTSMAFKSHYHYSWNPAEDDIPLSIQFTCNPLAHVQSTIIFELCRIASPRARIHSMFLELFYDLPEFFWRTGSADLLDLQIIHLTGSRNSIRGLIEALSFDDTQVTGLAYPSLRVLELEDTNFGDHEPEDLQHVIKQRAERGTYLHELRLAGCMKNLTAGQVRLFEETGVNVDWDGHKDDHETCTKAGPGCSTTNYTTPGRLF</sequence>
<dbReference type="EMBL" id="KN835135">
    <property type="protein sequence ID" value="KIK48863.1"/>
    <property type="molecule type" value="Genomic_DNA"/>
</dbReference>
<organism evidence="2 3">
    <name type="scientific">Suillus luteus UH-Slu-Lm8-n1</name>
    <dbReference type="NCBI Taxonomy" id="930992"/>
    <lineage>
        <taxon>Eukaryota</taxon>
        <taxon>Fungi</taxon>
        <taxon>Dikarya</taxon>
        <taxon>Basidiomycota</taxon>
        <taxon>Agaricomycotina</taxon>
        <taxon>Agaricomycetes</taxon>
        <taxon>Agaricomycetidae</taxon>
        <taxon>Boletales</taxon>
        <taxon>Suillineae</taxon>
        <taxon>Suillaceae</taxon>
        <taxon>Suillus</taxon>
    </lineage>
</organism>
<dbReference type="HOGENOM" id="CLU_024199_2_3_1"/>
<proteinExistence type="predicted"/>
<dbReference type="STRING" id="930992.A0A0D0C1U0"/>
<dbReference type="AlphaFoldDB" id="A0A0D0C1U0"/>
<dbReference type="OrthoDB" id="2692326at2759"/>
<protein>
    <recommendedName>
        <fullName evidence="1">F-box domain-containing protein</fullName>
    </recommendedName>
</protein>
<reference evidence="2 3" key="1">
    <citation type="submission" date="2014-04" db="EMBL/GenBank/DDBJ databases">
        <authorList>
            <consortium name="DOE Joint Genome Institute"/>
            <person name="Kuo A."/>
            <person name="Ruytinx J."/>
            <person name="Rineau F."/>
            <person name="Colpaert J."/>
            <person name="Kohler A."/>
            <person name="Nagy L.G."/>
            <person name="Floudas D."/>
            <person name="Copeland A."/>
            <person name="Barry K.W."/>
            <person name="Cichocki N."/>
            <person name="Veneault-Fourrey C."/>
            <person name="LaButti K."/>
            <person name="Lindquist E.A."/>
            <person name="Lipzen A."/>
            <person name="Lundell T."/>
            <person name="Morin E."/>
            <person name="Murat C."/>
            <person name="Sun H."/>
            <person name="Tunlid A."/>
            <person name="Henrissat B."/>
            <person name="Grigoriev I.V."/>
            <person name="Hibbett D.S."/>
            <person name="Martin F."/>
            <person name="Nordberg H.P."/>
            <person name="Cantor M.N."/>
            <person name="Hua S.X."/>
        </authorList>
    </citation>
    <scope>NUCLEOTIDE SEQUENCE [LARGE SCALE GENOMIC DNA]</scope>
    <source>
        <strain evidence="2 3">UH-Slu-Lm8-n1</strain>
    </source>
</reference>
<accession>A0A0D0C1U0</accession>
<feature type="domain" description="F-box" evidence="1">
    <location>
        <begin position="53"/>
        <end position="109"/>
    </location>
</feature>
<reference evidence="3" key="2">
    <citation type="submission" date="2015-01" db="EMBL/GenBank/DDBJ databases">
        <title>Evolutionary Origins and Diversification of the Mycorrhizal Mutualists.</title>
        <authorList>
            <consortium name="DOE Joint Genome Institute"/>
            <consortium name="Mycorrhizal Genomics Consortium"/>
            <person name="Kohler A."/>
            <person name="Kuo A."/>
            <person name="Nagy L.G."/>
            <person name="Floudas D."/>
            <person name="Copeland A."/>
            <person name="Barry K.W."/>
            <person name="Cichocki N."/>
            <person name="Veneault-Fourrey C."/>
            <person name="LaButti K."/>
            <person name="Lindquist E.A."/>
            <person name="Lipzen A."/>
            <person name="Lundell T."/>
            <person name="Morin E."/>
            <person name="Murat C."/>
            <person name="Riley R."/>
            <person name="Ohm R."/>
            <person name="Sun H."/>
            <person name="Tunlid A."/>
            <person name="Henrissat B."/>
            <person name="Grigoriev I.V."/>
            <person name="Hibbett D.S."/>
            <person name="Martin F."/>
        </authorList>
    </citation>
    <scope>NUCLEOTIDE SEQUENCE [LARGE SCALE GENOMIC DNA]</scope>
    <source>
        <strain evidence="3">UH-Slu-Lm8-n1</strain>
    </source>
</reference>
<keyword evidence="3" id="KW-1185">Reference proteome</keyword>
<evidence type="ECO:0000313" key="2">
    <source>
        <dbReference type="EMBL" id="KIK48863.1"/>
    </source>
</evidence>